<keyword evidence="2" id="KW-1185">Reference proteome</keyword>
<name>A0A0P6XGU5_9CHLR</name>
<protein>
    <recommendedName>
        <fullName evidence="3">KOW domain-containing protein</fullName>
    </recommendedName>
</protein>
<dbReference type="Proteomes" id="UP000050417">
    <property type="component" value="Unassembled WGS sequence"/>
</dbReference>
<evidence type="ECO:0000313" key="1">
    <source>
        <dbReference type="EMBL" id="KPL79336.1"/>
    </source>
</evidence>
<gene>
    <name evidence="1" type="ORF">ADN00_03140</name>
</gene>
<organism evidence="1 2">
    <name type="scientific">Ornatilinea apprima</name>
    <dbReference type="NCBI Taxonomy" id="1134406"/>
    <lineage>
        <taxon>Bacteria</taxon>
        <taxon>Bacillati</taxon>
        <taxon>Chloroflexota</taxon>
        <taxon>Anaerolineae</taxon>
        <taxon>Anaerolineales</taxon>
        <taxon>Anaerolineaceae</taxon>
        <taxon>Ornatilinea</taxon>
    </lineage>
</organism>
<dbReference type="RefSeq" id="WP_075061505.1">
    <property type="nucleotide sequence ID" value="NZ_LGCL01000014.1"/>
</dbReference>
<dbReference type="AlphaFoldDB" id="A0A0P6XGU5"/>
<dbReference type="STRING" id="1134406.ADN00_03140"/>
<dbReference type="OrthoDB" id="152775at2"/>
<sequence length="350" mass="37372">MQTPVTHILPLTLIRRVRLLPAPGKVLVRAGQEVHAADVVAETASHQRHVLLDVRRALQLSADEDLKQVFDRKVGEKIQKGDLIAQKGGLFKRVLVSPEDGVILAVMGGQVLIEAVTPPTQIFAGFDGRVAEVIADQGVVIETHGALLQGVWGNNQIGNGLLISLAKSPADDLSSSLLDVSMRGAVLLAGTCSEASALEMARDIHLRGLILGSISAHLIPLAEKLEFPVMVLEGFGQIPISTPAFRILSTSEKREVCLNATRWDAFHGERPELVIPLPAQGEVAQDLAALQAGRKVRLTLAPWVGAVGSIEQMLPGQTALPNGLRAPAARVRLENGEVHTVPSVNLDVLE</sequence>
<reference evidence="1 2" key="1">
    <citation type="submission" date="2015-07" db="EMBL/GenBank/DDBJ databases">
        <title>Genome sequence of Ornatilinea apprima DSM 23815.</title>
        <authorList>
            <person name="Hemp J."/>
            <person name="Ward L.M."/>
            <person name="Pace L.A."/>
            <person name="Fischer W.W."/>
        </authorList>
    </citation>
    <scope>NUCLEOTIDE SEQUENCE [LARGE SCALE GENOMIC DNA]</scope>
    <source>
        <strain evidence="1 2">P3M-1</strain>
    </source>
</reference>
<evidence type="ECO:0008006" key="3">
    <source>
        <dbReference type="Google" id="ProtNLM"/>
    </source>
</evidence>
<dbReference type="EMBL" id="LGCL01000014">
    <property type="protein sequence ID" value="KPL79336.1"/>
    <property type="molecule type" value="Genomic_DNA"/>
</dbReference>
<comment type="caution">
    <text evidence="1">The sequence shown here is derived from an EMBL/GenBank/DDBJ whole genome shotgun (WGS) entry which is preliminary data.</text>
</comment>
<evidence type="ECO:0000313" key="2">
    <source>
        <dbReference type="Proteomes" id="UP000050417"/>
    </source>
</evidence>
<proteinExistence type="predicted"/>
<accession>A0A0P6XGU5</accession>